<proteinExistence type="predicted"/>
<protein>
    <submittedName>
        <fullName evidence="2">Uncharacterized protein</fullName>
    </submittedName>
</protein>
<accession>A0A934K294</accession>
<dbReference type="Gene3D" id="2.50.20.10">
    <property type="entry name" value="Lipoprotein localisation LolA/LolB/LppX"/>
    <property type="match status" value="1"/>
</dbReference>
<evidence type="ECO:0000313" key="2">
    <source>
        <dbReference type="EMBL" id="MBJ7594871.1"/>
    </source>
</evidence>
<reference evidence="2 3" key="1">
    <citation type="submission" date="2020-10" db="EMBL/GenBank/DDBJ databases">
        <title>Ca. Dormibacterota MAGs.</title>
        <authorList>
            <person name="Montgomery K."/>
        </authorList>
    </citation>
    <scope>NUCLEOTIDE SEQUENCE [LARGE SCALE GENOMIC DNA]</scope>
    <source>
        <strain evidence="2">SC8812_S17_18</strain>
    </source>
</reference>
<gene>
    <name evidence="2" type="ORF">JF886_08415</name>
</gene>
<comment type="caution">
    <text evidence="2">The sequence shown here is derived from an EMBL/GenBank/DDBJ whole genome shotgun (WGS) entry which is preliminary data.</text>
</comment>
<dbReference type="AlphaFoldDB" id="A0A934K294"/>
<dbReference type="EMBL" id="JAEKNS010000084">
    <property type="protein sequence ID" value="MBJ7594871.1"/>
    <property type="molecule type" value="Genomic_DNA"/>
</dbReference>
<feature type="region of interest" description="Disordered" evidence="1">
    <location>
        <begin position="234"/>
        <end position="263"/>
    </location>
</feature>
<evidence type="ECO:0000256" key="1">
    <source>
        <dbReference type="SAM" id="MobiDB-lite"/>
    </source>
</evidence>
<organism evidence="2 3">
    <name type="scientific">Candidatus Aeolococcus gillhamiae</name>
    <dbReference type="NCBI Taxonomy" id="3127015"/>
    <lineage>
        <taxon>Bacteria</taxon>
        <taxon>Bacillati</taxon>
        <taxon>Candidatus Dormiibacterota</taxon>
        <taxon>Candidatus Dormibacteria</taxon>
        <taxon>Candidatus Aeolococcales</taxon>
        <taxon>Candidatus Aeolococcaceae</taxon>
        <taxon>Candidatus Aeolococcus</taxon>
    </lineage>
</organism>
<name>A0A934K294_9BACT</name>
<dbReference type="SUPFAM" id="SSF89392">
    <property type="entry name" value="Prokaryotic lipoproteins and lipoprotein localization factors"/>
    <property type="match status" value="1"/>
</dbReference>
<dbReference type="Proteomes" id="UP000606991">
    <property type="component" value="Unassembled WGS sequence"/>
</dbReference>
<sequence length="263" mass="28938">MNPAEVQSILETSSFSGLTGTLRSLLDNQVSVEAWNRWSDGRPRGSVVALHPQGELAKGDESNGQLHERARLWMQKPWLWRLETQTGPNQWRVVVIDGPTWWYWDGGIDASTNAASAVPGTRAGVGLSQSLHAMLRPAEIAKALRLVSPQRVTHAGRDALRVRGVPRDPQTPVIWPGADEYRLIVDVERGVLLHLGAAVNGRTIAIDEFEEILFDRPLPAGTFALDAPPEVTIRPDVAPSSRRTIRPRPRGGWVRGQRGSPAD</sequence>
<dbReference type="InterPro" id="IPR029046">
    <property type="entry name" value="LolA/LolB/LppX"/>
</dbReference>
<dbReference type="RefSeq" id="WP_337311456.1">
    <property type="nucleotide sequence ID" value="NZ_JAEKNS010000084.1"/>
</dbReference>
<evidence type="ECO:0000313" key="3">
    <source>
        <dbReference type="Proteomes" id="UP000606991"/>
    </source>
</evidence>